<name>A0ABR3EUM4_9AGAR</name>
<reference evidence="2 3" key="1">
    <citation type="submission" date="2024-02" db="EMBL/GenBank/DDBJ databases">
        <title>A draft genome for the cacao thread blight pathogen Marasmius crinis-equi.</title>
        <authorList>
            <person name="Cohen S.P."/>
            <person name="Baruah I.K."/>
            <person name="Amoako-Attah I."/>
            <person name="Bukari Y."/>
            <person name="Meinhardt L.W."/>
            <person name="Bailey B.A."/>
        </authorList>
    </citation>
    <scope>NUCLEOTIDE SEQUENCE [LARGE SCALE GENOMIC DNA]</scope>
    <source>
        <strain evidence="2 3">GH-76</strain>
    </source>
</reference>
<protein>
    <recommendedName>
        <fullName evidence="1">Heterokaryon incompatibility domain-containing protein</fullName>
    </recommendedName>
</protein>
<dbReference type="Pfam" id="PF06985">
    <property type="entry name" value="HET"/>
    <property type="match status" value="1"/>
</dbReference>
<dbReference type="PANTHER" id="PTHR24148">
    <property type="entry name" value="ANKYRIN REPEAT DOMAIN-CONTAINING PROTEIN 39 HOMOLOG-RELATED"/>
    <property type="match status" value="1"/>
</dbReference>
<dbReference type="PANTHER" id="PTHR24148:SF64">
    <property type="entry name" value="HETEROKARYON INCOMPATIBILITY DOMAIN-CONTAINING PROTEIN"/>
    <property type="match status" value="1"/>
</dbReference>
<proteinExistence type="predicted"/>
<organism evidence="2 3">
    <name type="scientific">Marasmius crinis-equi</name>
    <dbReference type="NCBI Taxonomy" id="585013"/>
    <lineage>
        <taxon>Eukaryota</taxon>
        <taxon>Fungi</taxon>
        <taxon>Dikarya</taxon>
        <taxon>Basidiomycota</taxon>
        <taxon>Agaricomycotina</taxon>
        <taxon>Agaricomycetes</taxon>
        <taxon>Agaricomycetidae</taxon>
        <taxon>Agaricales</taxon>
        <taxon>Marasmiineae</taxon>
        <taxon>Marasmiaceae</taxon>
        <taxon>Marasmius</taxon>
    </lineage>
</organism>
<gene>
    <name evidence="2" type="ORF">V5O48_015399</name>
</gene>
<evidence type="ECO:0000313" key="3">
    <source>
        <dbReference type="Proteomes" id="UP001465976"/>
    </source>
</evidence>
<dbReference type="InterPro" id="IPR010730">
    <property type="entry name" value="HET"/>
</dbReference>
<sequence>MIACEGLLRNPAQMFQDMVVKLAEEKMRENGNYESEPPTPSTPAAIGIPEPQNVVFSAPISTLSDIVVDISGKATPCRYRFIDCSCLVHEHTLRVVEYTSDSFDLQGQPYAATSYIWRGIVGPVVSSMASFGTFSVAGATDGDPISLDILSHIARACLFDEIPLVWLDRLCIIQTHQDDKSWQIQKMYSVYAHCTKCYVLPGGTRRLASLEEPTLWIHRGWTLQEAVAPKKCSVVIQWTHPGGMYANPNQRMGTTRSIDEIVPGESAQVPLRSLLMASVADTVEFRVRSPETFTGRQVEVKIRIFGGDSAGQRHAFALSAAMKPASESGDPRGVRKNTALWRSATMRTSSRPVDMVFSIMGLFGVTLNPKDFKAQDRLGATIALAQGILEQGGSPTWLTMSLALPQNPSLQSFPAFPETDIAGTAVYAADGRKIEAADLMEDIDGWLGTEMTQKANMDACGLLTLTALSTPVHRMNVSQPRHPSPQTEITYENQLLQFHNTHVPPFLVDNHGEVWKVVDSEAGADMPTETKFYIVELGRMFTWSSSRFFDSRALTRAILLEEHEEGKFSRPEKGSWFTFNRVTFSFEGWKERVFNI</sequence>
<evidence type="ECO:0000313" key="2">
    <source>
        <dbReference type="EMBL" id="KAL0566610.1"/>
    </source>
</evidence>
<dbReference type="InterPro" id="IPR052895">
    <property type="entry name" value="HetReg/Transcr_Mod"/>
</dbReference>
<evidence type="ECO:0000259" key="1">
    <source>
        <dbReference type="Pfam" id="PF06985"/>
    </source>
</evidence>
<feature type="domain" description="Heterokaryon incompatibility" evidence="1">
    <location>
        <begin position="110"/>
        <end position="203"/>
    </location>
</feature>
<accession>A0ABR3EUM4</accession>
<dbReference type="EMBL" id="JBAHYK010001838">
    <property type="protein sequence ID" value="KAL0566610.1"/>
    <property type="molecule type" value="Genomic_DNA"/>
</dbReference>
<keyword evidence="3" id="KW-1185">Reference proteome</keyword>
<dbReference type="Proteomes" id="UP001465976">
    <property type="component" value="Unassembled WGS sequence"/>
</dbReference>
<comment type="caution">
    <text evidence="2">The sequence shown here is derived from an EMBL/GenBank/DDBJ whole genome shotgun (WGS) entry which is preliminary data.</text>
</comment>